<reference evidence="1" key="1">
    <citation type="journal article" date="2021" name="G3 (Bethesda)">
        <title>Genome and transcriptome analysis of the beet armyworm Spodoptera exigua reveals targets for pest control. .</title>
        <authorList>
            <person name="Simon S."/>
            <person name="Breeschoten T."/>
            <person name="Jansen H.J."/>
            <person name="Dirks R.P."/>
            <person name="Schranz M.E."/>
            <person name="Ros V.I.D."/>
        </authorList>
    </citation>
    <scope>NUCLEOTIDE SEQUENCE</scope>
    <source>
        <strain evidence="1">TB_SE_WUR_2020</strain>
    </source>
</reference>
<evidence type="ECO:0000313" key="2">
    <source>
        <dbReference type="Proteomes" id="UP000814243"/>
    </source>
</evidence>
<sequence>MHGGTAKVARLVRKMGLEFEKSKRGAKGMSPELAQKMASEAMTNAMSTTGDTLMILGQARARMDMETVLPLAPIRILDEVNTILLRGNNKPRWVQQIHSEMTRQFFHQRDSSMLGFGDITKIPFEDETTGELKSVKDRPPTPVPSKTKLAEVTFVDRIEDLPDPVPSFLPERKKLIEMVNISARLLSKSVSQKVQKGLDITVGKVTLPPMRHPIHPDYDQMRGDTRRIKYGDSEEKKLNKVPFAVEWGEAVEGLAMAVVDNRVNADCGDVRRTGDFLTHRILKALQNSMKFEKKVRIRILTYFLL</sequence>
<dbReference type="AlphaFoldDB" id="A0A922M1R6"/>
<accession>A0A922M1R6</accession>
<feature type="non-terminal residue" evidence="1">
    <location>
        <position position="305"/>
    </location>
</feature>
<proteinExistence type="predicted"/>
<comment type="caution">
    <text evidence="1">The sequence shown here is derived from an EMBL/GenBank/DDBJ whole genome shotgun (WGS) entry which is preliminary data.</text>
</comment>
<gene>
    <name evidence="1" type="ORF">HF086_015888</name>
</gene>
<evidence type="ECO:0000313" key="1">
    <source>
        <dbReference type="EMBL" id="KAH9628358.1"/>
    </source>
</evidence>
<name>A0A922M1R6_SPOEX</name>
<dbReference type="EMBL" id="JACEFF010000914">
    <property type="protein sequence ID" value="KAH9628358.1"/>
    <property type="molecule type" value="Genomic_DNA"/>
</dbReference>
<protein>
    <submittedName>
        <fullName evidence="1">Uncharacterized protein</fullName>
    </submittedName>
</protein>
<organism evidence="1 2">
    <name type="scientific">Spodoptera exigua</name>
    <name type="common">Beet armyworm</name>
    <name type="synonym">Noctua fulgens</name>
    <dbReference type="NCBI Taxonomy" id="7107"/>
    <lineage>
        <taxon>Eukaryota</taxon>
        <taxon>Metazoa</taxon>
        <taxon>Ecdysozoa</taxon>
        <taxon>Arthropoda</taxon>
        <taxon>Hexapoda</taxon>
        <taxon>Insecta</taxon>
        <taxon>Pterygota</taxon>
        <taxon>Neoptera</taxon>
        <taxon>Endopterygota</taxon>
        <taxon>Lepidoptera</taxon>
        <taxon>Glossata</taxon>
        <taxon>Ditrysia</taxon>
        <taxon>Noctuoidea</taxon>
        <taxon>Noctuidae</taxon>
        <taxon>Amphipyrinae</taxon>
        <taxon>Spodoptera</taxon>
    </lineage>
</organism>
<dbReference type="Proteomes" id="UP000814243">
    <property type="component" value="Unassembled WGS sequence"/>
</dbReference>